<feature type="compositionally biased region" description="Polar residues" evidence="2">
    <location>
        <begin position="894"/>
        <end position="906"/>
    </location>
</feature>
<dbReference type="GO" id="GO:0003682">
    <property type="term" value="F:chromatin binding"/>
    <property type="evidence" value="ECO:0007669"/>
    <property type="project" value="TreeGrafter"/>
</dbReference>
<dbReference type="HOGENOM" id="CLU_011375_0_0_1"/>
<name>V9D6F3_9EURO</name>
<dbReference type="PANTHER" id="PTHR43941">
    <property type="entry name" value="STRUCTURAL MAINTENANCE OF CHROMOSOMES PROTEIN 2"/>
    <property type="match status" value="1"/>
</dbReference>
<feature type="compositionally biased region" description="Polar residues" evidence="2">
    <location>
        <begin position="831"/>
        <end position="861"/>
    </location>
</feature>
<evidence type="ECO:0000256" key="1">
    <source>
        <dbReference type="SAM" id="Coils"/>
    </source>
</evidence>
<organism evidence="3 4">
    <name type="scientific">Cladophialophora carrionii CBS 160.54</name>
    <dbReference type="NCBI Taxonomy" id="1279043"/>
    <lineage>
        <taxon>Eukaryota</taxon>
        <taxon>Fungi</taxon>
        <taxon>Dikarya</taxon>
        <taxon>Ascomycota</taxon>
        <taxon>Pezizomycotina</taxon>
        <taxon>Eurotiomycetes</taxon>
        <taxon>Chaetothyriomycetidae</taxon>
        <taxon>Chaetothyriales</taxon>
        <taxon>Herpotrichiellaceae</taxon>
        <taxon>Cladophialophora</taxon>
    </lineage>
</organism>
<feature type="region of interest" description="Disordered" evidence="2">
    <location>
        <begin position="801"/>
        <end position="973"/>
    </location>
</feature>
<feature type="compositionally biased region" description="Basic and acidic residues" evidence="2">
    <location>
        <begin position="913"/>
        <end position="922"/>
    </location>
</feature>
<sequence length="1024" mass="115418">MRGLWTQASRPRLTAVSHHLSCVDSFSSTLVRKTTTRPPRRRPSFAEHVFTLLLTPVLAAALFVDTSWKAKQRRDWDDKLAAINHEISQLREQEQRLRSSLQLRDIHYGLYQQRRSYATAAYAQVEVEDEQILSEIEMPTWEEGISIEDEVPADENPRIREVLSAKEFSPEQLSNFHRYHRLNAVTLALRMLLHLRIGPNPFYSITPEDDPVDIAALDSLDPSSRVSLPTDTDRLVQMLALTRKQMRSLRKLDDLFYAAPQIQAQANRGALHRTIQDLTVEFDAGNVSLPGLIDGYGKAILRSKEVPSISVYVMLIRSLSKVGSYSLAYHAAAAMKNSTLPLSDPAIFYMLLQIGRACDSRSLNNLLHYIANSDNPLNLIHKWEKARVHGLDLPVPATLNPRLLMALVYVALRCEQPDRAEAWLSLLREADYGSLWKDDLFRSFLAYHSQHGNWEEGKKWIQRSVNHALSIANQSIDRLARVIYRMLDLCVRCRKLAEYTAILDAAVESGIGPPPVQKSQNDYRKFHPRTRSILLEWEALPLPDNTEACPVIDKAKSFQYACRSLLEQLCQTPPARATKRQGDADEDLVLMASTASNPNQRYAVRRRGQDAVHSNNASALVPAELEKLQSKLAEQDVLISEMKARLDLALLRQTSHEKEAAGRQERWIQSAARVAQEVRETKEGFEKLQGRFEAQEAIILQLKVRSALAASRQQSWLEDDSERSQKWTESTVQMTEQLQELKDGFQKLQSLNEMYEQDRVQTRQEIAELKAAARLVNEQSQGSQDQAPTTGTVHYMLQNGASARSEAAKKHESSKPIDVPPTKTLPRDNGPSVSSSKATRQALKAQQKQTPMSQPQESSGIDMNDLPADEDTLRTTVTTPKEAGKMTKSARLQYESNTAKAEQNPTGGPPSTEKAKSQDTRKSPSRRAQSTLPSRIRKETISPSILLQPPSEADVRDSTTSTDGPPHDDNTPTITKIFHTGAKQWQQRTPSNNSPDRLVRFGSRRVRLNARIKPSLDTRTVQPD</sequence>
<reference evidence="3 4" key="1">
    <citation type="submission" date="2013-03" db="EMBL/GenBank/DDBJ databases">
        <title>The Genome Sequence of Cladophialophora carrionii CBS 160.54.</title>
        <authorList>
            <consortium name="The Broad Institute Genomics Platform"/>
            <person name="Cuomo C."/>
            <person name="de Hoog S."/>
            <person name="Gorbushina A."/>
            <person name="Walker B."/>
            <person name="Young S.K."/>
            <person name="Zeng Q."/>
            <person name="Gargeya S."/>
            <person name="Fitzgerald M."/>
            <person name="Haas B."/>
            <person name="Abouelleil A."/>
            <person name="Allen A.W."/>
            <person name="Alvarado L."/>
            <person name="Arachchi H.M."/>
            <person name="Berlin A.M."/>
            <person name="Chapman S.B."/>
            <person name="Gainer-Dewar J."/>
            <person name="Goldberg J."/>
            <person name="Griggs A."/>
            <person name="Gujja S."/>
            <person name="Hansen M."/>
            <person name="Howarth C."/>
            <person name="Imamovic A."/>
            <person name="Ireland A."/>
            <person name="Larimer J."/>
            <person name="McCowan C."/>
            <person name="Murphy C."/>
            <person name="Pearson M."/>
            <person name="Poon T.W."/>
            <person name="Priest M."/>
            <person name="Roberts A."/>
            <person name="Saif S."/>
            <person name="Shea T."/>
            <person name="Sisk P."/>
            <person name="Sykes S."/>
            <person name="Wortman J."/>
            <person name="Nusbaum C."/>
            <person name="Birren B."/>
        </authorList>
    </citation>
    <scope>NUCLEOTIDE SEQUENCE [LARGE SCALE GENOMIC DNA]</scope>
    <source>
        <strain evidence="3 4">CBS 160.54</strain>
    </source>
</reference>
<dbReference type="EMBL" id="KB822707">
    <property type="protein sequence ID" value="ETI21567.1"/>
    <property type="molecule type" value="Genomic_DNA"/>
</dbReference>
<dbReference type="GeneID" id="19986407"/>
<dbReference type="AlphaFoldDB" id="V9D6F3"/>
<feature type="coiled-coil region" evidence="1">
    <location>
        <begin position="738"/>
        <end position="779"/>
    </location>
</feature>
<dbReference type="PANTHER" id="PTHR43941:SF1">
    <property type="entry name" value="STRUCTURAL MAINTENANCE OF CHROMOSOMES PROTEIN 2"/>
    <property type="match status" value="1"/>
</dbReference>
<proteinExistence type="predicted"/>
<accession>V9D6F3</accession>
<dbReference type="GO" id="GO:0000785">
    <property type="term" value="C:chromatin"/>
    <property type="evidence" value="ECO:0007669"/>
    <property type="project" value="TreeGrafter"/>
</dbReference>
<protein>
    <submittedName>
        <fullName evidence="3">Uncharacterized protein</fullName>
    </submittedName>
</protein>
<evidence type="ECO:0000256" key="2">
    <source>
        <dbReference type="SAM" id="MobiDB-lite"/>
    </source>
</evidence>
<feature type="coiled-coil region" evidence="1">
    <location>
        <begin position="73"/>
        <end position="100"/>
    </location>
</feature>
<evidence type="ECO:0000313" key="4">
    <source>
        <dbReference type="Proteomes" id="UP000030678"/>
    </source>
</evidence>
<dbReference type="Proteomes" id="UP000030678">
    <property type="component" value="Unassembled WGS sequence"/>
</dbReference>
<evidence type="ECO:0000313" key="3">
    <source>
        <dbReference type="EMBL" id="ETI21567.1"/>
    </source>
</evidence>
<gene>
    <name evidence="3" type="ORF">G647_07914</name>
</gene>
<feature type="compositionally biased region" description="Basic and acidic residues" evidence="2">
    <location>
        <begin position="806"/>
        <end position="815"/>
    </location>
</feature>
<dbReference type="OrthoDB" id="185373at2759"/>
<dbReference type="GO" id="GO:0000793">
    <property type="term" value="C:condensed chromosome"/>
    <property type="evidence" value="ECO:0007669"/>
    <property type="project" value="TreeGrafter"/>
</dbReference>
<dbReference type="GO" id="GO:0000796">
    <property type="term" value="C:condensin complex"/>
    <property type="evidence" value="ECO:0007669"/>
    <property type="project" value="TreeGrafter"/>
</dbReference>
<keyword evidence="1" id="KW-0175">Coiled coil</keyword>
<dbReference type="VEuPathDB" id="FungiDB:G647_07914"/>
<dbReference type="RefSeq" id="XP_008730448.1">
    <property type="nucleotide sequence ID" value="XM_008732226.1"/>
</dbReference>
<dbReference type="GO" id="GO:0007076">
    <property type="term" value="P:mitotic chromosome condensation"/>
    <property type="evidence" value="ECO:0007669"/>
    <property type="project" value="TreeGrafter"/>
</dbReference>